<reference evidence="1 2" key="1">
    <citation type="submission" date="2020-07" db="EMBL/GenBank/DDBJ databases">
        <title>Transfer of Campylobacter canadensis to the novel genus Avispirillum gen. nov., that also includes two novel species recovered from migratory waterfowl: Avispirillum anseris sp. nov. and Avispirillum brantae sp. nov.</title>
        <authorList>
            <person name="Miller W.G."/>
            <person name="Chapman M.H."/>
            <person name="Yee E."/>
            <person name="Inglis G.D."/>
        </authorList>
    </citation>
    <scope>NUCLEOTIDE SEQUENCE [LARGE SCALE GENOMIC DNA]</scope>
    <source>
        <strain evidence="1 2">L283</strain>
    </source>
</reference>
<dbReference type="InterPro" id="IPR011197">
    <property type="entry name" value="UCP012318"/>
</dbReference>
<dbReference type="InterPro" id="IPR007402">
    <property type="entry name" value="DUF455"/>
</dbReference>
<protein>
    <submittedName>
        <fullName evidence="1">Ferritin-like domain-containing protein</fullName>
    </submittedName>
</protein>
<dbReference type="PIRSF" id="PIRSF012318">
    <property type="entry name" value="UCP012318"/>
    <property type="match status" value="1"/>
</dbReference>
<accession>A0ABS7WRE5</accession>
<dbReference type="EMBL" id="JACGBB010000005">
    <property type="protein sequence ID" value="MBZ7987118.1"/>
    <property type="molecule type" value="Genomic_DNA"/>
</dbReference>
<dbReference type="InterPro" id="IPR009078">
    <property type="entry name" value="Ferritin-like_SF"/>
</dbReference>
<keyword evidence="2" id="KW-1185">Reference proteome</keyword>
<proteinExistence type="predicted"/>
<evidence type="ECO:0000313" key="2">
    <source>
        <dbReference type="Proteomes" id="UP000786183"/>
    </source>
</evidence>
<dbReference type="PANTHER" id="PTHR42782">
    <property type="entry name" value="SI:CH73-314G15.3"/>
    <property type="match status" value="1"/>
</dbReference>
<name>A0ABS7WRE5_9BACT</name>
<dbReference type="CDD" id="cd00657">
    <property type="entry name" value="Ferritin_like"/>
    <property type="match status" value="1"/>
</dbReference>
<gene>
    <name evidence="1" type="ORF">AVCANL283_03170</name>
</gene>
<dbReference type="RefSeq" id="WP_172229601.1">
    <property type="nucleotide sequence ID" value="NZ_CP035946.1"/>
</dbReference>
<organism evidence="1 2">
    <name type="scientific">Campylobacter canadensis</name>
    <dbReference type="NCBI Taxonomy" id="449520"/>
    <lineage>
        <taxon>Bacteria</taxon>
        <taxon>Pseudomonadati</taxon>
        <taxon>Campylobacterota</taxon>
        <taxon>Epsilonproteobacteria</taxon>
        <taxon>Campylobacterales</taxon>
        <taxon>Campylobacteraceae</taxon>
        <taxon>Campylobacter</taxon>
    </lineage>
</organism>
<dbReference type="PANTHER" id="PTHR42782:SF4">
    <property type="entry name" value="DUF455 DOMAIN-CONTAINING PROTEIN"/>
    <property type="match status" value="1"/>
</dbReference>
<dbReference type="Proteomes" id="UP000786183">
    <property type="component" value="Unassembled WGS sequence"/>
</dbReference>
<dbReference type="Pfam" id="PF04305">
    <property type="entry name" value="DUF455"/>
    <property type="match status" value="1"/>
</dbReference>
<dbReference type="SUPFAM" id="SSF47240">
    <property type="entry name" value="Ferritin-like"/>
    <property type="match status" value="1"/>
</dbReference>
<evidence type="ECO:0000313" key="1">
    <source>
        <dbReference type="EMBL" id="MBZ7987118.1"/>
    </source>
</evidence>
<comment type="caution">
    <text evidence="1">The sequence shown here is derived from an EMBL/GenBank/DDBJ whole genome shotgun (WGS) entry which is preliminary data.</text>
</comment>
<sequence>MFSDRLFNILTNKNPLEKIQEFYNFYDDFLSKKIQINEYKAKEIKEASYSQVCKITHPVKIRRAKGLNSDLALAKTIHQITHIEFSAIELALDAAYRFANISNDFVSDFLEIAKEECEHFLMLNECLNELGFKYGDFAVHSELFNAMRASDNNFLVRMGLVHRHLEACGLDANPFVVKKFEVINHPIKSKMLENLNTILKDEVSHVSKGNKWFLKLGGNEELFKNILIEYKDYARTIKTINYEARLAAGYTKIELDNLSKIFN</sequence>